<dbReference type="GO" id="GO:0140359">
    <property type="term" value="F:ABC-type transporter activity"/>
    <property type="evidence" value="ECO:0007669"/>
    <property type="project" value="InterPro"/>
</dbReference>
<reference evidence="7 8" key="1">
    <citation type="submission" date="2019-01" db="EMBL/GenBank/DDBJ databases">
        <title>Novel species of Nocardioides.</title>
        <authorList>
            <person name="Liu Q."/>
            <person name="Xin Y.-H."/>
        </authorList>
    </citation>
    <scope>NUCLEOTIDE SEQUENCE [LARGE SCALE GENOMIC DNA]</scope>
    <source>
        <strain evidence="7 8">CGMCC 4.6875</strain>
    </source>
</reference>
<name>A0A4Q2SA75_9ACTN</name>
<comment type="caution">
    <text evidence="7">The sequence shown here is derived from an EMBL/GenBank/DDBJ whole genome shotgun (WGS) entry which is preliminary data.</text>
</comment>
<dbReference type="CDD" id="cd03220">
    <property type="entry name" value="ABC_KpsT_Wzt"/>
    <property type="match status" value="1"/>
</dbReference>
<dbReference type="GO" id="GO:0005524">
    <property type="term" value="F:ATP binding"/>
    <property type="evidence" value="ECO:0007669"/>
    <property type="project" value="UniProtKB-KW"/>
</dbReference>
<dbReference type="AlphaFoldDB" id="A0A4Q2SA75"/>
<dbReference type="SMART" id="SM00382">
    <property type="entry name" value="AAA"/>
    <property type="match status" value="1"/>
</dbReference>
<proteinExistence type="inferred from homology"/>
<dbReference type="SUPFAM" id="SSF52540">
    <property type="entry name" value="P-loop containing nucleoside triphosphate hydrolases"/>
    <property type="match status" value="1"/>
</dbReference>
<dbReference type="GO" id="GO:0016887">
    <property type="term" value="F:ATP hydrolysis activity"/>
    <property type="evidence" value="ECO:0007669"/>
    <property type="project" value="InterPro"/>
</dbReference>
<dbReference type="PANTHER" id="PTHR46743:SF2">
    <property type="entry name" value="TEICHOIC ACIDS EXPORT ATP-BINDING PROTEIN TAGH"/>
    <property type="match status" value="1"/>
</dbReference>
<dbReference type="PROSITE" id="PS00211">
    <property type="entry name" value="ABC_TRANSPORTER_1"/>
    <property type="match status" value="1"/>
</dbReference>
<keyword evidence="3" id="KW-0547">Nucleotide-binding</keyword>
<dbReference type="EMBL" id="SDWU01000012">
    <property type="protein sequence ID" value="RYC01155.1"/>
    <property type="molecule type" value="Genomic_DNA"/>
</dbReference>
<dbReference type="InterPro" id="IPR027417">
    <property type="entry name" value="P-loop_NTPase"/>
</dbReference>
<feature type="region of interest" description="Disordered" evidence="5">
    <location>
        <begin position="252"/>
        <end position="276"/>
    </location>
</feature>
<evidence type="ECO:0000256" key="2">
    <source>
        <dbReference type="ARBA" id="ARBA00022448"/>
    </source>
</evidence>
<dbReference type="PROSITE" id="PS50893">
    <property type="entry name" value="ABC_TRANSPORTER_2"/>
    <property type="match status" value="1"/>
</dbReference>
<keyword evidence="4 7" id="KW-0067">ATP-binding</keyword>
<protein>
    <submittedName>
        <fullName evidence="7">ABC transporter ATP-binding protein</fullName>
    </submittedName>
</protein>
<evidence type="ECO:0000313" key="8">
    <source>
        <dbReference type="Proteomes" id="UP000293291"/>
    </source>
</evidence>
<dbReference type="Gene3D" id="3.40.50.300">
    <property type="entry name" value="P-loop containing nucleotide triphosphate hydrolases"/>
    <property type="match status" value="1"/>
</dbReference>
<dbReference type="InterPro" id="IPR003593">
    <property type="entry name" value="AAA+_ATPase"/>
</dbReference>
<keyword evidence="2" id="KW-0813">Transport</keyword>
<dbReference type="Pfam" id="PF00005">
    <property type="entry name" value="ABC_tran"/>
    <property type="match status" value="1"/>
</dbReference>
<evidence type="ECO:0000256" key="3">
    <source>
        <dbReference type="ARBA" id="ARBA00022741"/>
    </source>
</evidence>
<organism evidence="7 8">
    <name type="scientific">Nocardioides ganghwensis</name>
    <dbReference type="NCBI Taxonomy" id="252230"/>
    <lineage>
        <taxon>Bacteria</taxon>
        <taxon>Bacillati</taxon>
        <taxon>Actinomycetota</taxon>
        <taxon>Actinomycetes</taxon>
        <taxon>Propionibacteriales</taxon>
        <taxon>Nocardioidaceae</taxon>
        <taxon>Nocardioides</taxon>
    </lineage>
</organism>
<dbReference type="RefSeq" id="WP_129455456.1">
    <property type="nucleotide sequence ID" value="NZ_JACXYX010000006.1"/>
</dbReference>
<accession>A0A4Q2SA75</accession>
<dbReference type="InterPro" id="IPR017871">
    <property type="entry name" value="ABC_transporter-like_CS"/>
</dbReference>
<evidence type="ECO:0000256" key="1">
    <source>
        <dbReference type="ARBA" id="ARBA00005417"/>
    </source>
</evidence>
<dbReference type="Proteomes" id="UP000293291">
    <property type="component" value="Unassembled WGS sequence"/>
</dbReference>
<evidence type="ECO:0000313" key="7">
    <source>
        <dbReference type="EMBL" id="RYC01155.1"/>
    </source>
</evidence>
<gene>
    <name evidence="7" type="ORF">EUA07_12275</name>
</gene>
<dbReference type="PANTHER" id="PTHR46743">
    <property type="entry name" value="TEICHOIC ACIDS EXPORT ATP-BINDING PROTEIN TAGH"/>
    <property type="match status" value="1"/>
</dbReference>
<dbReference type="InterPro" id="IPR015860">
    <property type="entry name" value="ABC_transpr_TagH-like"/>
</dbReference>
<dbReference type="InterPro" id="IPR050683">
    <property type="entry name" value="Bact_Polysacc_Export_ATP-bd"/>
</dbReference>
<comment type="similarity">
    <text evidence="1">Belongs to the ABC transporter superfamily.</text>
</comment>
<dbReference type="InterPro" id="IPR003439">
    <property type="entry name" value="ABC_transporter-like_ATP-bd"/>
</dbReference>
<evidence type="ECO:0000256" key="5">
    <source>
        <dbReference type="SAM" id="MobiDB-lite"/>
    </source>
</evidence>
<feature type="compositionally biased region" description="Acidic residues" evidence="5">
    <location>
        <begin position="253"/>
        <end position="269"/>
    </location>
</feature>
<keyword evidence="8" id="KW-1185">Reference proteome</keyword>
<dbReference type="GO" id="GO:0016020">
    <property type="term" value="C:membrane"/>
    <property type="evidence" value="ECO:0007669"/>
    <property type="project" value="InterPro"/>
</dbReference>
<evidence type="ECO:0000256" key="4">
    <source>
        <dbReference type="ARBA" id="ARBA00022840"/>
    </source>
</evidence>
<evidence type="ECO:0000259" key="6">
    <source>
        <dbReference type="PROSITE" id="PS50893"/>
    </source>
</evidence>
<feature type="domain" description="ABC transporter" evidence="6">
    <location>
        <begin position="17"/>
        <end position="258"/>
    </location>
</feature>
<sequence length="276" mass="29913">MAASTTASTTASATTSIVVDNVSKTFRYQAHPTLKKVLQGKLRGQSTSETFKALDGVSFEVQQGESIGLMGLNGSGKSTLLKLVSGVMRPDQGQVLTRGRISGLIATGAGFHNELTGRDNIYMNAAMLGMSKEETDAKFDDIAAFADVGRFLDTPVGNYSSGMFARLGFSVAVHVDCDIFIADEVLAVGDRPFKRKCLKRMKQIRESGITMFYVSHSAGSVKRMCDRAIVLEKGRVGFDGDVDEAIKFLHYDGDDEEPDGEELEEDERDDALANDI</sequence>
<dbReference type="OrthoDB" id="9778870at2"/>